<sequence>MSLKYLALSHIILLASFIINNNAYNIVPSFRIPDKGIQNRRAFVAVSLSPLLIPTLGTLTVSAAEPAAEPLPAAVRVPDPASIKALQAGISDLYSDKIPASIPQLESALSDPNWAPLEKGSILRLLGDATSSVSDHPKSFQYYSEAVNALNTISPTAVSEDDLPTYNSELSQSLIGKSRAYYGYTSSPPPSTPLPLLASDLKLGLTLSCTSSYEDDLLLCGSTKNPYLLWELARVTRDSQDYKTASYYFNLASKIFLSQGDTYRSYICSIDSDICLLSLGTSPPKKYVIEDGLKNVKSRQIVYITSKLSGDVAGASSALDFKFEKVDGQKRGWTIDDDVERLKEGPERWKEEVGPLLVKSCFS</sequence>
<reference evidence="2" key="1">
    <citation type="journal article" date="2023" name="Commun. Biol.">
        <title>Genome analysis of Parmales, the sister group of diatoms, reveals the evolutionary specialization of diatoms from phago-mixotrophs to photoautotrophs.</title>
        <authorList>
            <person name="Ban H."/>
            <person name="Sato S."/>
            <person name="Yoshikawa S."/>
            <person name="Yamada K."/>
            <person name="Nakamura Y."/>
            <person name="Ichinomiya M."/>
            <person name="Sato N."/>
            <person name="Blanc-Mathieu R."/>
            <person name="Endo H."/>
            <person name="Kuwata A."/>
            <person name="Ogata H."/>
        </authorList>
    </citation>
    <scope>NUCLEOTIDE SEQUENCE [LARGE SCALE GENOMIC DNA]</scope>
    <source>
        <strain evidence="2">NIES 3699</strain>
    </source>
</reference>
<gene>
    <name evidence="1" type="ORF">TrVE_jg4438</name>
</gene>
<keyword evidence="2" id="KW-1185">Reference proteome</keyword>
<dbReference type="EMBL" id="BRXX01000056">
    <property type="protein sequence ID" value="GMH86112.1"/>
    <property type="molecule type" value="Genomic_DNA"/>
</dbReference>
<proteinExistence type="predicted"/>
<protein>
    <submittedName>
        <fullName evidence="1">Uncharacterized protein</fullName>
    </submittedName>
</protein>
<accession>A0A9W7B935</accession>
<comment type="caution">
    <text evidence="1">The sequence shown here is derived from an EMBL/GenBank/DDBJ whole genome shotgun (WGS) entry which is preliminary data.</text>
</comment>
<organism evidence="1 2">
    <name type="scientific">Triparma verrucosa</name>
    <dbReference type="NCBI Taxonomy" id="1606542"/>
    <lineage>
        <taxon>Eukaryota</taxon>
        <taxon>Sar</taxon>
        <taxon>Stramenopiles</taxon>
        <taxon>Ochrophyta</taxon>
        <taxon>Bolidophyceae</taxon>
        <taxon>Parmales</taxon>
        <taxon>Triparmaceae</taxon>
        <taxon>Triparma</taxon>
    </lineage>
</organism>
<name>A0A9W7B935_9STRA</name>
<dbReference type="Proteomes" id="UP001165160">
    <property type="component" value="Unassembled WGS sequence"/>
</dbReference>
<evidence type="ECO:0000313" key="2">
    <source>
        <dbReference type="Proteomes" id="UP001165160"/>
    </source>
</evidence>
<evidence type="ECO:0000313" key="1">
    <source>
        <dbReference type="EMBL" id="GMH86112.1"/>
    </source>
</evidence>
<dbReference type="AlphaFoldDB" id="A0A9W7B935"/>